<comment type="caution">
    <text evidence="2">The sequence shown here is derived from an EMBL/GenBank/DDBJ whole genome shotgun (WGS) entry which is preliminary data.</text>
</comment>
<protein>
    <submittedName>
        <fullName evidence="2">Uncharacterized protein</fullName>
    </submittedName>
</protein>
<dbReference type="Proteomes" id="UP000036867">
    <property type="component" value="Unassembled WGS sequence"/>
</dbReference>
<keyword evidence="1" id="KW-0472">Membrane</keyword>
<name>A0A0M0LKK4_9BACL</name>
<dbReference type="STRING" id="263475.AMD00_03855"/>
<proteinExistence type="predicted"/>
<gene>
    <name evidence="2" type="ORF">AMD00_03855</name>
</gene>
<accession>A0A0M0LKK4</accession>
<keyword evidence="3" id="KW-1185">Reference proteome</keyword>
<dbReference type="EMBL" id="LILB01000001">
    <property type="protein sequence ID" value="KOO51610.1"/>
    <property type="molecule type" value="Genomic_DNA"/>
</dbReference>
<evidence type="ECO:0000256" key="1">
    <source>
        <dbReference type="SAM" id="Phobius"/>
    </source>
</evidence>
<reference evidence="3" key="1">
    <citation type="submission" date="2015-08" db="EMBL/GenBank/DDBJ databases">
        <title>Fjat-10028 dsm 16317.</title>
        <authorList>
            <person name="Liu B."/>
            <person name="Wang J."/>
            <person name="Zhu Y."/>
            <person name="Liu G."/>
            <person name="Chen Q."/>
            <person name="Chen Z."/>
            <person name="Lan J."/>
            <person name="Che J."/>
            <person name="Ge C."/>
            <person name="Shi H."/>
            <person name="Pan Z."/>
            <person name="Liu X."/>
        </authorList>
    </citation>
    <scope>NUCLEOTIDE SEQUENCE [LARGE SCALE GENOMIC DNA]</scope>
    <source>
        <strain evidence="3">DSM 16317</strain>
    </source>
</reference>
<keyword evidence="1" id="KW-1133">Transmembrane helix</keyword>
<organism evidence="2 3">
    <name type="scientific">Viridibacillus arvi</name>
    <dbReference type="NCBI Taxonomy" id="263475"/>
    <lineage>
        <taxon>Bacteria</taxon>
        <taxon>Bacillati</taxon>
        <taxon>Bacillota</taxon>
        <taxon>Bacilli</taxon>
        <taxon>Bacillales</taxon>
        <taxon>Caryophanaceae</taxon>
        <taxon>Viridibacillus</taxon>
    </lineage>
</organism>
<keyword evidence="1" id="KW-0812">Transmembrane</keyword>
<evidence type="ECO:0000313" key="3">
    <source>
        <dbReference type="Proteomes" id="UP000036867"/>
    </source>
</evidence>
<dbReference type="AlphaFoldDB" id="A0A0M0LKK4"/>
<sequence length="59" mass="6836">MTAIMDYCLYIIIGLGLASRGVAYALYGIFPVLFIREKMYETFVEQILQVSHERKTMNN</sequence>
<feature type="transmembrane region" description="Helical" evidence="1">
    <location>
        <begin position="7"/>
        <end position="30"/>
    </location>
</feature>
<evidence type="ECO:0000313" key="2">
    <source>
        <dbReference type="EMBL" id="KOO51610.1"/>
    </source>
</evidence>